<gene>
    <name evidence="1" type="ORF">ACFSKK_19195</name>
</gene>
<protein>
    <recommendedName>
        <fullName evidence="3">SpoOB alpha-helical domain-containing protein</fullName>
    </recommendedName>
</protein>
<organism evidence="1 2">
    <name type="scientific">Metabacillus endolithicus</name>
    <dbReference type="NCBI Taxonomy" id="1535204"/>
    <lineage>
        <taxon>Bacteria</taxon>
        <taxon>Bacillati</taxon>
        <taxon>Bacillota</taxon>
        <taxon>Bacilli</taxon>
        <taxon>Bacillales</taxon>
        <taxon>Bacillaceae</taxon>
        <taxon>Metabacillus</taxon>
    </lineage>
</organism>
<accession>A0ABW5C2D1</accession>
<comment type="caution">
    <text evidence="1">The sequence shown here is derived from an EMBL/GenBank/DDBJ whole genome shotgun (WGS) entry which is preliminary data.</text>
</comment>
<sequence>MNSEKHDLLDTHMLRHYEKELEEISSLLHEDIAQKMYALFNHLQYVQQYIDDRQDRTRNEEMIKLTKCTIEDLRFISQDVLPFCHKGINGAIEAFLMNYSKKNGVSVQIHSYGEKKRLPQIVEVFSYRILKDMLNNLADLFTVSDLEVTCFWEEIVQIRINYTIELQSKNQHEQFLDHILEYKEKMELVKGTINLERIDEHHSQLTLSIQNER</sequence>
<keyword evidence="2" id="KW-1185">Reference proteome</keyword>
<dbReference type="Proteomes" id="UP001597318">
    <property type="component" value="Unassembled WGS sequence"/>
</dbReference>
<dbReference type="EMBL" id="JBHUIK010000005">
    <property type="protein sequence ID" value="MFD2215814.1"/>
    <property type="molecule type" value="Genomic_DNA"/>
</dbReference>
<name>A0ABW5C2D1_9BACI</name>
<evidence type="ECO:0000313" key="1">
    <source>
        <dbReference type="EMBL" id="MFD2215814.1"/>
    </source>
</evidence>
<evidence type="ECO:0008006" key="3">
    <source>
        <dbReference type="Google" id="ProtNLM"/>
    </source>
</evidence>
<dbReference type="RefSeq" id="WP_247345434.1">
    <property type="nucleotide sequence ID" value="NZ_CP095550.1"/>
</dbReference>
<proteinExistence type="predicted"/>
<evidence type="ECO:0000313" key="2">
    <source>
        <dbReference type="Proteomes" id="UP001597318"/>
    </source>
</evidence>
<reference evidence="2" key="1">
    <citation type="journal article" date="2019" name="Int. J. Syst. Evol. Microbiol.">
        <title>The Global Catalogue of Microorganisms (GCM) 10K type strain sequencing project: providing services to taxonomists for standard genome sequencing and annotation.</title>
        <authorList>
            <consortium name="The Broad Institute Genomics Platform"/>
            <consortium name="The Broad Institute Genome Sequencing Center for Infectious Disease"/>
            <person name="Wu L."/>
            <person name="Ma J."/>
        </authorList>
    </citation>
    <scope>NUCLEOTIDE SEQUENCE [LARGE SCALE GENOMIC DNA]</scope>
    <source>
        <strain evidence="2">CGMCC 1.15474</strain>
    </source>
</reference>